<keyword evidence="1" id="KW-0472">Membrane</keyword>
<protein>
    <submittedName>
        <fullName evidence="2">Uncharacterized protein</fullName>
    </submittedName>
</protein>
<dbReference type="Proteomes" id="UP000266744">
    <property type="component" value="Chromosome"/>
</dbReference>
<dbReference type="EMBL" id="CP010029">
    <property type="protein sequence ID" value="ANI29694.1"/>
    <property type="molecule type" value="Genomic_DNA"/>
</dbReference>
<keyword evidence="1" id="KW-1133">Transmembrane helix</keyword>
<keyword evidence="3" id="KW-1185">Reference proteome</keyword>
<organism evidence="2 3">
    <name type="scientific">Yersinia entomophaga</name>
    <dbReference type="NCBI Taxonomy" id="935293"/>
    <lineage>
        <taxon>Bacteria</taxon>
        <taxon>Pseudomonadati</taxon>
        <taxon>Pseudomonadota</taxon>
        <taxon>Gammaproteobacteria</taxon>
        <taxon>Enterobacterales</taxon>
        <taxon>Yersiniaceae</taxon>
        <taxon>Yersinia</taxon>
    </lineage>
</organism>
<accession>A0ABM6BJP3</accession>
<evidence type="ECO:0000256" key="1">
    <source>
        <dbReference type="SAM" id="Phobius"/>
    </source>
</evidence>
<proteinExistence type="predicted"/>
<evidence type="ECO:0000313" key="2">
    <source>
        <dbReference type="EMBL" id="ANI29694.1"/>
    </source>
</evidence>
<name>A0ABM6BJP3_YERET</name>
<feature type="transmembrane region" description="Helical" evidence="1">
    <location>
        <begin position="45"/>
        <end position="63"/>
    </location>
</feature>
<keyword evidence="1" id="KW-0812">Transmembrane</keyword>
<reference evidence="2 3" key="1">
    <citation type="journal article" date="2016" name="Toxins">
        <title>The Draft Genome Sequence of the Yersinia entomophaga Entomopathogenic Type Strain MH96T.</title>
        <authorList>
            <person name="Hurst M.R."/>
            <person name="Beattie A."/>
            <person name="Altermann E."/>
            <person name="Moraga R.M."/>
            <person name="Harper L.A."/>
            <person name="Calder J."/>
            <person name="Laugraud A."/>
        </authorList>
    </citation>
    <scope>NUCLEOTIDE SEQUENCE [LARGE SCALE GENOMIC DNA]</scope>
    <source>
        <strain evidence="2 3">MH96</strain>
    </source>
</reference>
<sequence length="65" mass="7598">MAYRKNVSVMKKFQAQCKSISDIFLSMGTLSVNFLYKNQGKKYRFYRLIINTIIAIVVLGHKMTF</sequence>
<evidence type="ECO:0000313" key="3">
    <source>
        <dbReference type="Proteomes" id="UP000266744"/>
    </source>
</evidence>
<gene>
    <name evidence="2" type="ORF">PL78_07615</name>
</gene>